<dbReference type="SUPFAM" id="SSF55174">
    <property type="entry name" value="Alpha-L RNA-binding motif"/>
    <property type="match status" value="1"/>
</dbReference>
<proteinExistence type="inferred from homology"/>
<evidence type="ECO:0000256" key="4">
    <source>
        <dbReference type="ARBA" id="ARBA00022980"/>
    </source>
</evidence>
<evidence type="ECO:0000256" key="2">
    <source>
        <dbReference type="ARBA" id="ARBA00022730"/>
    </source>
</evidence>
<dbReference type="GO" id="GO:0005763">
    <property type="term" value="C:mitochondrial small ribosomal subunit"/>
    <property type="evidence" value="ECO:0007669"/>
    <property type="project" value="TreeGrafter"/>
</dbReference>
<dbReference type="EMBL" id="CP086360">
    <property type="protein sequence ID" value="UNI22025.1"/>
    <property type="molecule type" value="Genomic_DNA"/>
</dbReference>
<feature type="compositionally biased region" description="Basic and acidic residues" evidence="8">
    <location>
        <begin position="404"/>
        <end position="413"/>
    </location>
</feature>
<keyword evidence="2" id="KW-0699">rRNA-binding</keyword>
<comment type="similarity">
    <text evidence="1">Belongs to the universal ribosomal protein uS4 family.</text>
</comment>
<dbReference type="AlphaFoldDB" id="A0A9Q8VCU6"/>
<feature type="compositionally biased region" description="Basic and acidic residues" evidence="8">
    <location>
        <begin position="280"/>
        <end position="305"/>
    </location>
</feature>
<dbReference type="Proteomes" id="UP000829364">
    <property type="component" value="Chromosome 7"/>
</dbReference>
<dbReference type="CDD" id="cd00165">
    <property type="entry name" value="S4"/>
    <property type="match status" value="1"/>
</dbReference>
<dbReference type="PANTHER" id="PTHR11831:SF4">
    <property type="entry name" value="SMALL RIBOSOMAL SUBUNIT PROTEIN US4M"/>
    <property type="match status" value="1"/>
</dbReference>
<sequence length="520" mass="59738">MRRPIRFDNLVRPKLRQSWSKLNLYNLSRNVGREPQIRGTPTFFQQKWAAKSKTRGYHGEHIPEKKWVRLFSRRLLSAVDLPPQYLAANDGSEQATGRGSGLTTSSLTAESYSRVPKLSTKDSSRRRPPPFGDVNKLLSDQFTNMTPYMQMTFAPLERRLDTAVFRALFASSVRQARQSVIHGAVKVNGKKMIHPSYQLNPGDMFQVDIERVMYCTGLKKVNRHSRTLLRSLEKGKKQFAFFLPSAVNEGTDGKASDGAAVNAEATEGQKEASASAEMEGAVKAEGSDAREAKHPNPDSWSEKKQWSRTNRALRFLLSNVKTVLETKPRELTGRDKRRLRLFRASAKRFLSHPQDHEMDAQELMEELQLQMKSHELMRETFKRLNIKGEKAEEVQESQQYNRQGRTDKDLEGLSEEQKERALLIRSRFQLSRDEVRKLGRLLQVDEENPVDETKPYATPWQPRPYMSAFAFIPRYLEVNPNICAAVYLRHPVARKGMAEVPTPFSYLTNQLAHNWYLERG</sequence>
<feature type="coiled-coil region" evidence="7">
    <location>
        <begin position="357"/>
        <end position="384"/>
    </location>
</feature>
<evidence type="ECO:0000256" key="6">
    <source>
        <dbReference type="PROSITE-ProRule" id="PRU00182"/>
    </source>
</evidence>
<keyword evidence="4" id="KW-0689">Ribosomal protein</keyword>
<evidence type="ECO:0000256" key="3">
    <source>
        <dbReference type="ARBA" id="ARBA00022884"/>
    </source>
</evidence>
<keyword evidence="3 6" id="KW-0694">RNA-binding</keyword>
<gene>
    <name evidence="10" type="ORF">JDV02_007953</name>
</gene>
<dbReference type="PANTHER" id="PTHR11831">
    <property type="entry name" value="30S 40S RIBOSOMAL PROTEIN"/>
    <property type="match status" value="1"/>
</dbReference>
<evidence type="ECO:0000259" key="9">
    <source>
        <dbReference type="SMART" id="SM00363"/>
    </source>
</evidence>
<feature type="compositionally biased region" description="Polar residues" evidence="8">
    <location>
        <begin position="91"/>
        <end position="111"/>
    </location>
</feature>
<dbReference type="OrthoDB" id="3356781at2759"/>
<dbReference type="InterPro" id="IPR002942">
    <property type="entry name" value="S4_RNA-bd"/>
</dbReference>
<dbReference type="Gene3D" id="3.10.290.10">
    <property type="entry name" value="RNA-binding S4 domain"/>
    <property type="match status" value="1"/>
</dbReference>
<dbReference type="Pfam" id="PF01479">
    <property type="entry name" value="S4"/>
    <property type="match status" value="1"/>
</dbReference>
<dbReference type="RefSeq" id="XP_047845506.1">
    <property type="nucleotide sequence ID" value="XM_047989504.1"/>
</dbReference>
<dbReference type="InterPro" id="IPR022801">
    <property type="entry name" value="Ribosomal_uS4"/>
</dbReference>
<name>A0A9Q8VCU6_9HYPO</name>
<dbReference type="GeneID" id="72069901"/>
<keyword evidence="11" id="KW-1185">Reference proteome</keyword>
<evidence type="ECO:0000256" key="1">
    <source>
        <dbReference type="ARBA" id="ARBA00007465"/>
    </source>
</evidence>
<evidence type="ECO:0000256" key="5">
    <source>
        <dbReference type="ARBA" id="ARBA00023274"/>
    </source>
</evidence>
<accession>A0A9Q8VCU6</accession>
<dbReference type="SMART" id="SM00363">
    <property type="entry name" value="S4"/>
    <property type="match status" value="1"/>
</dbReference>
<feature type="domain" description="RNA-binding S4" evidence="9">
    <location>
        <begin position="158"/>
        <end position="222"/>
    </location>
</feature>
<keyword evidence="7" id="KW-0175">Coiled coil</keyword>
<feature type="region of interest" description="Disordered" evidence="8">
    <location>
        <begin position="88"/>
        <end position="135"/>
    </location>
</feature>
<dbReference type="GO" id="GO:0042274">
    <property type="term" value="P:ribosomal small subunit biogenesis"/>
    <property type="evidence" value="ECO:0007669"/>
    <property type="project" value="TreeGrafter"/>
</dbReference>
<dbReference type="PROSITE" id="PS50889">
    <property type="entry name" value="S4"/>
    <property type="match status" value="1"/>
</dbReference>
<evidence type="ECO:0000313" key="11">
    <source>
        <dbReference type="Proteomes" id="UP000829364"/>
    </source>
</evidence>
<evidence type="ECO:0000256" key="8">
    <source>
        <dbReference type="SAM" id="MobiDB-lite"/>
    </source>
</evidence>
<organism evidence="10 11">
    <name type="scientific">Purpureocillium takamizusanense</name>
    <dbReference type="NCBI Taxonomy" id="2060973"/>
    <lineage>
        <taxon>Eukaryota</taxon>
        <taxon>Fungi</taxon>
        <taxon>Dikarya</taxon>
        <taxon>Ascomycota</taxon>
        <taxon>Pezizomycotina</taxon>
        <taxon>Sordariomycetes</taxon>
        <taxon>Hypocreomycetidae</taxon>
        <taxon>Hypocreales</taxon>
        <taxon>Ophiocordycipitaceae</taxon>
        <taxon>Purpureocillium</taxon>
    </lineage>
</organism>
<reference evidence="10" key="1">
    <citation type="submission" date="2021-11" db="EMBL/GenBank/DDBJ databases">
        <title>Purpureocillium_takamizusanense_genome.</title>
        <authorList>
            <person name="Nguyen N.-H."/>
        </authorList>
    </citation>
    <scope>NUCLEOTIDE SEQUENCE</scope>
    <source>
        <strain evidence="10">PT3</strain>
    </source>
</reference>
<evidence type="ECO:0000313" key="10">
    <source>
        <dbReference type="EMBL" id="UNI22025.1"/>
    </source>
</evidence>
<feature type="region of interest" description="Disordered" evidence="8">
    <location>
        <begin position="251"/>
        <end position="305"/>
    </location>
</feature>
<dbReference type="GO" id="GO:0019843">
    <property type="term" value="F:rRNA binding"/>
    <property type="evidence" value="ECO:0007669"/>
    <property type="project" value="UniProtKB-KW"/>
</dbReference>
<keyword evidence="5" id="KW-0687">Ribonucleoprotein</keyword>
<dbReference type="GO" id="GO:0003735">
    <property type="term" value="F:structural constituent of ribosome"/>
    <property type="evidence" value="ECO:0007669"/>
    <property type="project" value="TreeGrafter"/>
</dbReference>
<dbReference type="InterPro" id="IPR036986">
    <property type="entry name" value="S4_RNA-bd_sf"/>
</dbReference>
<dbReference type="KEGG" id="ptkz:JDV02_007953"/>
<protein>
    <recommendedName>
        <fullName evidence="9">RNA-binding S4 domain-containing protein</fullName>
    </recommendedName>
</protein>
<feature type="region of interest" description="Disordered" evidence="8">
    <location>
        <begin position="390"/>
        <end position="413"/>
    </location>
</feature>
<evidence type="ECO:0000256" key="7">
    <source>
        <dbReference type="SAM" id="Coils"/>
    </source>
</evidence>